<keyword evidence="2" id="KW-1185">Reference proteome</keyword>
<name>A0ABW6WJ48_9ACTN</name>
<dbReference type="Gene3D" id="2.40.30.100">
    <property type="entry name" value="AF2212/PG0164-like"/>
    <property type="match status" value="1"/>
</dbReference>
<dbReference type="InterPro" id="IPR037079">
    <property type="entry name" value="AF2212/PG0164-like_sf"/>
</dbReference>
<reference evidence="1 2" key="1">
    <citation type="submission" date="2024-10" db="EMBL/GenBank/DDBJ databases">
        <title>The Natural Products Discovery Center: Release of the First 8490 Sequenced Strains for Exploring Actinobacteria Biosynthetic Diversity.</title>
        <authorList>
            <person name="Kalkreuter E."/>
            <person name="Kautsar S.A."/>
            <person name="Yang D."/>
            <person name="Bader C.D."/>
            <person name="Teijaro C.N."/>
            <person name="Fluegel L."/>
            <person name="Davis C.M."/>
            <person name="Simpson J.R."/>
            <person name="Lauterbach L."/>
            <person name="Steele A.D."/>
            <person name="Gui C."/>
            <person name="Meng S."/>
            <person name="Li G."/>
            <person name="Viehrig K."/>
            <person name="Ye F."/>
            <person name="Su P."/>
            <person name="Kiefer A.F."/>
            <person name="Nichols A."/>
            <person name="Cepeda A.J."/>
            <person name="Yan W."/>
            <person name="Fan B."/>
            <person name="Jiang Y."/>
            <person name="Adhikari A."/>
            <person name="Zheng C.-J."/>
            <person name="Schuster L."/>
            <person name="Cowan T.M."/>
            <person name="Smanski M.J."/>
            <person name="Chevrette M.G."/>
            <person name="De Carvalho L.P.S."/>
            <person name="Shen B."/>
        </authorList>
    </citation>
    <scope>NUCLEOTIDE SEQUENCE [LARGE SCALE GENOMIC DNA]</scope>
    <source>
        <strain evidence="1 2">NPDC000087</strain>
    </source>
</reference>
<gene>
    <name evidence="1" type="ORF">ACFY35_22555</name>
</gene>
<sequence>MLVDFEAELWVWEARRDDSWTFVSLPVDASDEIRDLTDGQRRGFGSVRVEARVGVTTWRTSIFPDAKSGAYVLPVKKAVRTAQSLAPGDTVRVTVEVLDLSQD</sequence>
<evidence type="ECO:0000313" key="1">
    <source>
        <dbReference type="EMBL" id="MFF5292231.1"/>
    </source>
</evidence>
<dbReference type="InterPro" id="IPR015018">
    <property type="entry name" value="DUF1905"/>
</dbReference>
<dbReference type="EMBL" id="JBIAZU010000004">
    <property type="protein sequence ID" value="MFF5292231.1"/>
    <property type="molecule type" value="Genomic_DNA"/>
</dbReference>
<evidence type="ECO:0000313" key="2">
    <source>
        <dbReference type="Proteomes" id="UP001602245"/>
    </source>
</evidence>
<proteinExistence type="predicted"/>
<dbReference type="RefSeq" id="WP_020510114.1">
    <property type="nucleotide sequence ID" value="NZ_JBIAZU010000004.1"/>
</dbReference>
<protein>
    <submittedName>
        <fullName evidence="1">DUF1905 domain-containing protein</fullName>
    </submittedName>
</protein>
<comment type="caution">
    <text evidence="1">The sequence shown here is derived from an EMBL/GenBank/DDBJ whole genome shotgun (WGS) entry which is preliminary data.</text>
</comment>
<organism evidence="1 2">
    <name type="scientific">Paractinoplanes globisporus</name>
    <dbReference type="NCBI Taxonomy" id="113565"/>
    <lineage>
        <taxon>Bacteria</taxon>
        <taxon>Bacillati</taxon>
        <taxon>Actinomycetota</taxon>
        <taxon>Actinomycetes</taxon>
        <taxon>Micromonosporales</taxon>
        <taxon>Micromonosporaceae</taxon>
        <taxon>Paractinoplanes</taxon>
    </lineage>
</organism>
<dbReference type="Pfam" id="PF08922">
    <property type="entry name" value="DUF1905"/>
    <property type="match status" value="1"/>
</dbReference>
<dbReference type="SUPFAM" id="SSF141694">
    <property type="entry name" value="AF2212/PG0164-like"/>
    <property type="match status" value="1"/>
</dbReference>
<dbReference type="Proteomes" id="UP001602245">
    <property type="component" value="Unassembled WGS sequence"/>
</dbReference>
<accession>A0ABW6WJ48</accession>